<accession>A0AA36E8H6</accession>
<proteinExistence type="predicted"/>
<protein>
    <submittedName>
        <fullName evidence="2">Uncharacterized protein</fullName>
    </submittedName>
</protein>
<dbReference type="Proteomes" id="UP001177003">
    <property type="component" value="Chromosome 5"/>
</dbReference>
<reference evidence="2" key="1">
    <citation type="submission" date="2023-04" db="EMBL/GenBank/DDBJ databases">
        <authorList>
            <person name="Vijverberg K."/>
            <person name="Xiong W."/>
            <person name="Schranz E."/>
        </authorList>
    </citation>
    <scope>NUCLEOTIDE SEQUENCE</scope>
</reference>
<name>A0AA36E8H6_LACSI</name>
<feature type="region of interest" description="Disordered" evidence="1">
    <location>
        <begin position="1"/>
        <end position="20"/>
    </location>
</feature>
<feature type="region of interest" description="Disordered" evidence="1">
    <location>
        <begin position="63"/>
        <end position="87"/>
    </location>
</feature>
<gene>
    <name evidence="2" type="ORF">LSALG_LOCUS25800</name>
</gene>
<evidence type="ECO:0000313" key="2">
    <source>
        <dbReference type="EMBL" id="CAI9286378.1"/>
    </source>
</evidence>
<evidence type="ECO:0000313" key="3">
    <source>
        <dbReference type="Proteomes" id="UP001177003"/>
    </source>
</evidence>
<sequence length="120" mass="13395">MGEGDLSKETTQAQQGTPIAISVEPITSTFVSLRPYIIPTTSTTESPTFENIINQPFTSIFSSQSTVPPKTIDESDNEEGGFGGTFEDLEFDDEEEYFPDHMLMSMKQFKIMNKKLNSII</sequence>
<dbReference type="AlphaFoldDB" id="A0AA36E8H6"/>
<organism evidence="2 3">
    <name type="scientific">Lactuca saligna</name>
    <name type="common">Willowleaf lettuce</name>
    <dbReference type="NCBI Taxonomy" id="75948"/>
    <lineage>
        <taxon>Eukaryota</taxon>
        <taxon>Viridiplantae</taxon>
        <taxon>Streptophyta</taxon>
        <taxon>Embryophyta</taxon>
        <taxon>Tracheophyta</taxon>
        <taxon>Spermatophyta</taxon>
        <taxon>Magnoliopsida</taxon>
        <taxon>eudicotyledons</taxon>
        <taxon>Gunneridae</taxon>
        <taxon>Pentapetalae</taxon>
        <taxon>asterids</taxon>
        <taxon>campanulids</taxon>
        <taxon>Asterales</taxon>
        <taxon>Asteraceae</taxon>
        <taxon>Cichorioideae</taxon>
        <taxon>Cichorieae</taxon>
        <taxon>Lactucinae</taxon>
        <taxon>Lactuca</taxon>
    </lineage>
</organism>
<evidence type="ECO:0000256" key="1">
    <source>
        <dbReference type="SAM" id="MobiDB-lite"/>
    </source>
</evidence>
<keyword evidence="3" id="KW-1185">Reference proteome</keyword>
<dbReference type="EMBL" id="OX465081">
    <property type="protein sequence ID" value="CAI9286378.1"/>
    <property type="molecule type" value="Genomic_DNA"/>
</dbReference>